<dbReference type="Proteomes" id="UP000199169">
    <property type="component" value="Unassembled WGS sequence"/>
</dbReference>
<protein>
    <submittedName>
        <fullName evidence="2">Uncharacterized protein</fullName>
    </submittedName>
</protein>
<gene>
    <name evidence="2" type="ORF">ACCAA_1050005</name>
</gene>
<dbReference type="AlphaFoldDB" id="A0A1A8XFK0"/>
<dbReference type="STRING" id="1860102.ACCAA_1050005"/>
<reference evidence="2 3" key="1">
    <citation type="submission" date="2016-06" db="EMBL/GenBank/DDBJ databases">
        <authorList>
            <person name="Kjaerup R.B."/>
            <person name="Dalgaard T.S."/>
            <person name="Juul-Madsen H.R."/>
        </authorList>
    </citation>
    <scope>NUCLEOTIDE SEQUENCE [LARGE SCALE GENOMIC DNA]</scope>
    <source>
        <strain evidence="2">3</strain>
    </source>
</reference>
<evidence type="ECO:0000313" key="2">
    <source>
        <dbReference type="EMBL" id="SBT03491.1"/>
    </source>
</evidence>
<evidence type="ECO:0000256" key="1">
    <source>
        <dbReference type="SAM" id="SignalP"/>
    </source>
</evidence>
<dbReference type="RefSeq" id="WP_186405476.1">
    <property type="nucleotide sequence ID" value="NZ_FLQX01000008.1"/>
</dbReference>
<proteinExistence type="predicted"/>
<dbReference type="EMBL" id="FLQX01000008">
    <property type="protein sequence ID" value="SBT03491.1"/>
    <property type="molecule type" value="Genomic_DNA"/>
</dbReference>
<organism evidence="2 3">
    <name type="scientific">Candidatus Accumulibacter aalborgensis</name>
    <dbReference type="NCBI Taxonomy" id="1860102"/>
    <lineage>
        <taxon>Bacteria</taxon>
        <taxon>Pseudomonadati</taxon>
        <taxon>Pseudomonadota</taxon>
        <taxon>Betaproteobacteria</taxon>
        <taxon>Candidatus Accumulibacter</taxon>
    </lineage>
</organism>
<feature type="chain" id="PRO_5008381376" evidence="1">
    <location>
        <begin position="23"/>
        <end position="94"/>
    </location>
</feature>
<accession>A0A1A8XFK0</accession>
<evidence type="ECO:0000313" key="3">
    <source>
        <dbReference type="Proteomes" id="UP000199169"/>
    </source>
</evidence>
<name>A0A1A8XFK0_9PROT</name>
<feature type="signal peptide" evidence="1">
    <location>
        <begin position="1"/>
        <end position="22"/>
    </location>
</feature>
<sequence length="94" mass="10671">MTKRFWLFAALPALLFAGLSFAQFPILDMVAGKVVQKYEQSTCEQLWVKKGQPKSPQEQEVIARLRNDPALRTEFINRVAAPIANKMFECGMIP</sequence>
<keyword evidence="1" id="KW-0732">Signal</keyword>
<keyword evidence="3" id="KW-1185">Reference proteome</keyword>